<evidence type="ECO:0000256" key="2">
    <source>
        <dbReference type="SAM" id="SignalP"/>
    </source>
</evidence>
<dbReference type="RefSeq" id="WP_329404258.1">
    <property type="nucleotide sequence ID" value="NZ_CP109019.1"/>
</dbReference>
<evidence type="ECO:0000256" key="1">
    <source>
        <dbReference type="SAM" id="MobiDB-lite"/>
    </source>
</evidence>
<dbReference type="EMBL" id="CP109019">
    <property type="protein sequence ID" value="WUT87251.1"/>
    <property type="molecule type" value="Genomic_DNA"/>
</dbReference>
<proteinExistence type="predicted"/>
<feature type="compositionally biased region" description="Polar residues" evidence="1">
    <location>
        <begin position="58"/>
        <end position="67"/>
    </location>
</feature>
<feature type="chain" id="PRO_5046409802" description="Secreted protein" evidence="2">
    <location>
        <begin position="35"/>
        <end position="208"/>
    </location>
</feature>
<feature type="signal peptide" evidence="2">
    <location>
        <begin position="1"/>
        <end position="34"/>
    </location>
</feature>
<protein>
    <recommendedName>
        <fullName evidence="5">Secreted protein</fullName>
    </recommendedName>
</protein>
<accession>A0ABZ1XWC7</accession>
<name>A0ABZ1XWC7_9ACTN</name>
<evidence type="ECO:0000313" key="4">
    <source>
        <dbReference type="Proteomes" id="UP001432060"/>
    </source>
</evidence>
<feature type="region of interest" description="Disordered" evidence="1">
    <location>
        <begin position="41"/>
        <end position="67"/>
    </location>
</feature>
<organism evidence="3 4">
    <name type="scientific">Streptomyces melanogenes</name>
    <dbReference type="NCBI Taxonomy" id="67326"/>
    <lineage>
        <taxon>Bacteria</taxon>
        <taxon>Bacillati</taxon>
        <taxon>Actinomycetota</taxon>
        <taxon>Actinomycetes</taxon>
        <taxon>Kitasatosporales</taxon>
        <taxon>Streptomycetaceae</taxon>
        <taxon>Streptomyces</taxon>
    </lineage>
</organism>
<gene>
    <name evidence="3" type="ORF">OG515_36050</name>
</gene>
<sequence>MPRARKFRRTIAMTTAVLALAGGSAFGAATTATAADAAPATSSVTDGTAHPAQHDVPRTSTATPGMTTSCNPRVWVGDKAPYGWQGWITAGWVQQYWNQCTDHVGVFWWWNQDFINRVGGTATIKVSSPYGRLLAAGSVNTSSTQWYFEASQWTHGTPNPDAWRAGAEVNSSGCTEWATLHWYGGQDWDGDRGGCNNPYAPYPNGTQP</sequence>
<dbReference type="Proteomes" id="UP001432060">
    <property type="component" value="Chromosome"/>
</dbReference>
<evidence type="ECO:0000313" key="3">
    <source>
        <dbReference type="EMBL" id="WUT87251.1"/>
    </source>
</evidence>
<evidence type="ECO:0008006" key="5">
    <source>
        <dbReference type="Google" id="ProtNLM"/>
    </source>
</evidence>
<keyword evidence="2" id="KW-0732">Signal</keyword>
<reference evidence="3" key="1">
    <citation type="submission" date="2022-10" db="EMBL/GenBank/DDBJ databases">
        <title>The complete genomes of actinobacterial strains from the NBC collection.</title>
        <authorList>
            <person name="Joergensen T.S."/>
            <person name="Alvarez Arevalo M."/>
            <person name="Sterndorff E.B."/>
            <person name="Faurdal D."/>
            <person name="Vuksanovic O."/>
            <person name="Mourched A.-S."/>
            <person name="Charusanti P."/>
            <person name="Shaw S."/>
            <person name="Blin K."/>
            <person name="Weber T."/>
        </authorList>
    </citation>
    <scope>NUCLEOTIDE SEQUENCE</scope>
    <source>
        <strain evidence="3">NBC_00668</strain>
    </source>
</reference>
<keyword evidence="4" id="KW-1185">Reference proteome</keyword>